<dbReference type="EMBL" id="JAHRIP010048786">
    <property type="protein sequence ID" value="MEQ2300010.1"/>
    <property type="molecule type" value="Genomic_DNA"/>
</dbReference>
<evidence type="ECO:0000313" key="1">
    <source>
        <dbReference type="EMBL" id="MEQ2300010.1"/>
    </source>
</evidence>
<comment type="caution">
    <text evidence="1">The sequence shown here is derived from an EMBL/GenBank/DDBJ whole genome shotgun (WGS) entry which is preliminary data.</text>
</comment>
<keyword evidence="2" id="KW-1185">Reference proteome</keyword>
<protein>
    <submittedName>
        <fullName evidence="1">Uncharacterized protein</fullName>
    </submittedName>
</protein>
<evidence type="ECO:0000313" key="2">
    <source>
        <dbReference type="Proteomes" id="UP001469553"/>
    </source>
</evidence>
<accession>A0ABV0Z1P5</accession>
<proteinExistence type="predicted"/>
<sequence>MVLTHRHCSEEGPAETLLPAATQVPVQSSILPLFSQSCLCPSLCGLAHSQNRTGPDCNKQLGLQKESSGLTFPPSRTCTSLGSENKASLQTPHIMVTGCLDFNLQSGATESRWHKPATTKTVSSPRLSL</sequence>
<reference evidence="1 2" key="1">
    <citation type="submission" date="2021-06" db="EMBL/GenBank/DDBJ databases">
        <authorList>
            <person name="Palmer J.M."/>
        </authorList>
    </citation>
    <scope>NUCLEOTIDE SEQUENCE [LARGE SCALE GENOMIC DNA]</scope>
    <source>
        <strain evidence="1 2">AS_MEX2019</strain>
        <tissue evidence="1">Muscle</tissue>
    </source>
</reference>
<name>A0ABV0Z1P5_9TELE</name>
<gene>
    <name evidence="1" type="ORF">AMECASPLE_020843</name>
</gene>
<dbReference type="Proteomes" id="UP001469553">
    <property type="component" value="Unassembled WGS sequence"/>
</dbReference>
<organism evidence="1 2">
    <name type="scientific">Ameca splendens</name>
    <dbReference type="NCBI Taxonomy" id="208324"/>
    <lineage>
        <taxon>Eukaryota</taxon>
        <taxon>Metazoa</taxon>
        <taxon>Chordata</taxon>
        <taxon>Craniata</taxon>
        <taxon>Vertebrata</taxon>
        <taxon>Euteleostomi</taxon>
        <taxon>Actinopterygii</taxon>
        <taxon>Neopterygii</taxon>
        <taxon>Teleostei</taxon>
        <taxon>Neoteleostei</taxon>
        <taxon>Acanthomorphata</taxon>
        <taxon>Ovalentaria</taxon>
        <taxon>Atherinomorphae</taxon>
        <taxon>Cyprinodontiformes</taxon>
        <taxon>Goodeidae</taxon>
        <taxon>Ameca</taxon>
    </lineage>
</organism>